<evidence type="ECO:0000259" key="2">
    <source>
        <dbReference type="PROSITE" id="PS50110"/>
    </source>
</evidence>
<dbReference type="InterPro" id="IPR011006">
    <property type="entry name" value="CheY-like_superfamily"/>
</dbReference>
<dbReference type="InterPro" id="IPR001789">
    <property type="entry name" value="Sig_transdc_resp-reg_receiver"/>
</dbReference>
<evidence type="ECO:0000313" key="4">
    <source>
        <dbReference type="Proteomes" id="UP000825051"/>
    </source>
</evidence>
<dbReference type="Proteomes" id="UP000825051">
    <property type="component" value="Chromosome"/>
</dbReference>
<dbReference type="SMART" id="SM00448">
    <property type="entry name" value="REC"/>
    <property type="match status" value="1"/>
</dbReference>
<gene>
    <name evidence="3" type="ORF">K0B96_02685</name>
</gene>
<dbReference type="Gene3D" id="3.40.50.2300">
    <property type="match status" value="1"/>
</dbReference>
<sequence length="132" mass="14747">MRVTVLVAEDDDDDYFFTARVLTRTRQAEVVRVESGRAVVDYLLGAGPYEDRGKFPWPDLVLLDLKMGEMDGHGVLAWVAKNAWSQPPRIFVLTGSGESRDRERVQATGMAEGYLVKPLTPDNLAEILKLPV</sequence>
<protein>
    <submittedName>
        <fullName evidence="3">Response regulator</fullName>
    </submittedName>
</protein>
<dbReference type="PANTHER" id="PTHR44520">
    <property type="entry name" value="RESPONSE REGULATOR RCP1-RELATED"/>
    <property type="match status" value="1"/>
</dbReference>
<reference evidence="3" key="1">
    <citation type="submission" date="2021-08" db="EMBL/GenBank/DDBJ databases">
        <title>Genome of a novel bacterium of the phylum Verrucomicrobia, Oleiharenicola sp. KSB-15.</title>
        <authorList>
            <person name="Chung J.-H."/>
            <person name="Ahn J.-H."/>
            <person name="Yoon Y."/>
            <person name="Kim D.-Y."/>
            <person name="An S.-H."/>
            <person name="Park I."/>
            <person name="Yeon J."/>
        </authorList>
    </citation>
    <scope>NUCLEOTIDE SEQUENCE</scope>
    <source>
        <strain evidence="3">KSB-15</strain>
    </source>
</reference>
<feature type="domain" description="Response regulatory" evidence="2">
    <location>
        <begin position="4"/>
        <end position="132"/>
    </location>
</feature>
<dbReference type="AlphaFoldDB" id="A0A8F9TWX2"/>
<dbReference type="RefSeq" id="WP_220163550.1">
    <property type="nucleotide sequence ID" value="NZ_CP080507.1"/>
</dbReference>
<organism evidence="3 4">
    <name type="scientific">Horticoccus luteus</name>
    <dbReference type="NCBI Taxonomy" id="2862869"/>
    <lineage>
        <taxon>Bacteria</taxon>
        <taxon>Pseudomonadati</taxon>
        <taxon>Verrucomicrobiota</taxon>
        <taxon>Opitutia</taxon>
        <taxon>Opitutales</taxon>
        <taxon>Opitutaceae</taxon>
        <taxon>Horticoccus</taxon>
    </lineage>
</organism>
<accession>A0A8F9TWX2</accession>
<evidence type="ECO:0000313" key="3">
    <source>
        <dbReference type="EMBL" id="QYM79542.1"/>
    </source>
</evidence>
<dbReference type="PANTHER" id="PTHR44520:SF1">
    <property type="entry name" value="TWO-COMPONENT SYSTEM REGULATORY PROTEIN"/>
    <property type="match status" value="1"/>
</dbReference>
<dbReference type="Pfam" id="PF00072">
    <property type="entry name" value="Response_reg"/>
    <property type="match status" value="1"/>
</dbReference>
<dbReference type="SUPFAM" id="SSF52172">
    <property type="entry name" value="CheY-like"/>
    <property type="match status" value="1"/>
</dbReference>
<evidence type="ECO:0000256" key="1">
    <source>
        <dbReference type="PROSITE-ProRule" id="PRU00169"/>
    </source>
</evidence>
<proteinExistence type="predicted"/>
<dbReference type="GO" id="GO:0000160">
    <property type="term" value="P:phosphorelay signal transduction system"/>
    <property type="evidence" value="ECO:0007669"/>
    <property type="project" value="InterPro"/>
</dbReference>
<dbReference type="PROSITE" id="PS50110">
    <property type="entry name" value="RESPONSE_REGULATORY"/>
    <property type="match status" value="1"/>
</dbReference>
<name>A0A8F9TWX2_9BACT</name>
<dbReference type="InterPro" id="IPR052893">
    <property type="entry name" value="TCS_response_regulator"/>
</dbReference>
<keyword evidence="4" id="KW-1185">Reference proteome</keyword>
<dbReference type="EMBL" id="CP080507">
    <property type="protein sequence ID" value="QYM79542.1"/>
    <property type="molecule type" value="Genomic_DNA"/>
</dbReference>
<keyword evidence="1" id="KW-0597">Phosphoprotein</keyword>
<dbReference type="KEGG" id="ole:K0B96_02685"/>
<feature type="modified residue" description="4-aspartylphosphate" evidence="1">
    <location>
        <position position="64"/>
    </location>
</feature>